<keyword evidence="7" id="KW-0067">ATP-binding</keyword>
<dbReference type="GO" id="GO:0005524">
    <property type="term" value="F:ATP binding"/>
    <property type="evidence" value="ECO:0007669"/>
    <property type="project" value="UniProtKB-KW"/>
</dbReference>
<evidence type="ECO:0000259" key="13">
    <source>
        <dbReference type="PROSITE" id="PS51192"/>
    </source>
</evidence>
<keyword evidence="3" id="KW-0747">Spliceosome</keyword>
<evidence type="ECO:0000259" key="14">
    <source>
        <dbReference type="PROSITE" id="PS51194"/>
    </source>
</evidence>
<dbReference type="Gene3D" id="1.20.120.1080">
    <property type="match status" value="1"/>
</dbReference>
<dbReference type="InterPro" id="IPR002464">
    <property type="entry name" value="DNA/RNA_helicase_DEAH_CS"/>
</dbReference>
<dbReference type="GO" id="GO:0016787">
    <property type="term" value="F:hydrolase activity"/>
    <property type="evidence" value="ECO:0007669"/>
    <property type="project" value="UniProtKB-KW"/>
</dbReference>
<evidence type="ECO:0000256" key="3">
    <source>
        <dbReference type="ARBA" id="ARBA00022728"/>
    </source>
</evidence>
<dbReference type="AlphaFoldDB" id="A0A835BYV1"/>
<evidence type="ECO:0000256" key="10">
    <source>
        <dbReference type="ARBA" id="ARBA00061257"/>
    </source>
</evidence>
<dbReference type="InterPro" id="IPR001650">
    <property type="entry name" value="Helicase_C-like"/>
</dbReference>
<dbReference type="GO" id="GO:0071013">
    <property type="term" value="C:catalytic step 2 spliceosome"/>
    <property type="evidence" value="ECO:0007669"/>
    <property type="project" value="TreeGrafter"/>
</dbReference>
<evidence type="ECO:0000256" key="8">
    <source>
        <dbReference type="ARBA" id="ARBA00023187"/>
    </source>
</evidence>
<dbReference type="SUPFAM" id="SSF52540">
    <property type="entry name" value="P-loop containing nucleoside triphosphate hydrolases"/>
    <property type="match status" value="1"/>
</dbReference>
<evidence type="ECO:0000313" key="16">
    <source>
        <dbReference type="Proteomes" id="UP000636709"/>
    </source>
</evidence>
<dbReference type="GO" id="GO:0008380">
    <property type="term" value="P:RNA splicing"/>
    <property type="evidence" value="ECO:0007669"/>
    <property type="project" value="UniProtKB-KW"/>
</dbReference>
<dbReference type="SMART" id="SM00487">
    <property type="entry name" value="DEXDc"/>
    <property type="match status" value="1"/>
</dbReference>
<dbReference type="CDD" id="cd18791">
    <property type="entry name" value="SF2_C_RHA"/>
    <property type="match status" value="1"/>
</dbReference>
<proteinExistence type="inferred from homology"/>
<evidence type="ECO:0000256" key="11">
    <source>
        <dbReference type="ARBA" id="ARBA00077342"/>
    </source>
</evidence>
<dbReference type="FunFam" id="1.20.120.1080:FF:000001">
    <property type="entry name" value="Pre-mRNA-splicing factor ATP-dependent RNA helicase"/>
    <property type="match status" value="1"/>
</dbReference>
<dbReference type="Pfam" id="PF07717">
    <property type="entry name" value="OB_NTP_bind"/>
    <property type="match status" value="1"/>
</dbReference>
<name>A0A835BYV1_9POAL</name>
<feature type="compositionally biased region" description="Basic and acidic residues" evidence="12">
    <location>
        <begin position="332"/>
        <end position="342"/>
    </location>
</feature>
<dbReference type="EMBL" id="JACEFO010001700">
    <property type="protein sequence ID" value="KAF8719881.1"/>
    <property type="molecule type" value="Genomic_DNA"/>
</dbReference>
<dbReference type="InterPro" id="IPR014001">
    <property type="entry name" value="Helicase_ATP-bd"/>
</dbReference>
<dbReference type="InterPro" id="IPR011545">
    <property type="entry name" value="DEAD/DEAH_box_helicase_dom"/>
</dbReference>
<dbReference type="Pfam" id="PF00271">
    <property type="entry name" value="Helicase_C"/>
    <property type="match status" value="1"/>
</dbReference>
<accession>A0A835BYV1</accession>
<gene>
    <name evidence="15" type="ORF">HU200_024642</name>
</gene>
<dbReference type="PROSITE" id="PS51194">
    <property type="entry name" value="HELICASE_CTER"/>
    <property type="match status" value="1"/>
</dbReference>
<dbReference type="PANTHER" id="PTHR18934:SF208">
    <property type="entry name" value="RNA HELICASE"/>
    <property type="match status" value="1"/>
</dbReference>
<feature type="region of interest" description="Disordered" evidence="12">
    <location>
        <begin position="330"/>
        <end position="355"/>
    </location>
</feature>
<evidence type="ECO:0000256" key="6">
    <source>
        <dbReference type="ARBA" id="ARBA00022806"/>
    </source>
</evidence>
<keyword evidence="8" id="KW-0508">mRNA splicing</keyword>
<evidence type="ECO:0000256" key="1">
    <source>
        <dbReference type="ARBA" id="ARBA00012552"/>
    </source>
</evidence>
<dbReference type="GO" id="GO:0003723">
    <property type="term" value="F:RNA binding"/>
    <property type="evidence" value="ECO:0007669"/>
    <property type="project" value="TreeGrafter"/>
</dbReference>
<keyword evidence="6" id="KW-0347">Helicase</keyword>
<dbReference type="PROSITE" id="PS51192">
    <property type="entry name" value="HELICASE_ATP_BIND_1"/>
    <property type="match status" value="1"/>
</dbReference>
<evidence type="ECO:0000256" key="2">
    <source>
        <dbReference type="ARBA" id="ARBA00022664"/>
    </source>
</evidence>
<keyword evidence="5" id="KW-0378">Hydrolase</keyword>
<keyword evidence="2" id="KW-0507">mRNA processing</keyword>
<evidence type="ECO:0000256" key="7">
    <source>
        <dbReference type="ARBA" id="ARBA00022840"/>
    </source>
</evidence>
<dbReference type="SMART" id="SM00847">
    <property type="entry name" value="HA2"/>
    <property type="match status" value="1"/>
</dbReference>
<feature type="region of interest" description="Disordered" evidence="12">
    <location>
        <begin position="136"/>
        <end position="238"/>
    </location>
</feature>
<comment type="similarity">
    <text evidence="10">Belongs to the DEAD box helicase family. DEAH subfamily. PRP2 sub-subfamily.</text>
</comment>
<feature type="compositionally biased region" description="Acidic residues" evidence="12">
    <location>
        <begin position="168"/>
        <end position="184"/>
    </location>
</feature>
<sequence>MATEGGDGESHQQLKTWVSDRLMAMLGCSQGIVVQLVLRLARECASAGDLAARLVDLAGFPSSPDTSAFAADVHARLPPRHRLAVSGATSEYQRQAQDAAALARKQAQFKLLVDDGDEEDEVATSSCNSIAGKRFRKKKGVAREEDEEEEAAALPDGGRNVRRRSCPESDEDAGDHEDEEDDEEEMRRDQAARAELERNIRERDEASTRKLMDRKPSKREQDETAHRAEAMGRGGDVSELRRFSHEEYLKNRAKKKVEELRDELADDERMFAGVRLTDAEERELKRKKELYNLVHGHASRDEGDGDYYRMPDAYDDAMNVDQGKRFSVATRRHGDDGSEARGSKGKKAFSEQESWEEQQIRKSRLQFGAQDRRDLSVDKYQLVFEDAVEFVKSAEMAGTDLDDDETDGLADEIKVTLQRELQDQRKALPVYKFKDELLKAIAEHQIIIVVGETGSGKTTQIPQYLHEAGYTSNGRRIACTQPRRVAAMSVAARVAKEMGVKLGHEVGYAIRFEDCTSERTVVKYMTDGMLLREFLGEPDLASYGVVIVDEAHERSISTDILLGLVKDVARFRPDLKLLISSATLNAERFSDFFDMAPVFKIPGRRYTVDIHYTVAPEADYVDAAVATVLQLHVTQPSPGDILVFLTGQEEIETVEEILRRRTRGLGTKIAELVICPIYANLPTELQAKIFEPAPPGARKVVLGTNIAETSLTIGGISYVVDPGFCKVKSYSPRTGTESLLVQPISKASADQRAGRSGRTGPGKCFRLFTEHSYAKEMEDETVPEIQRSNLASVVLSLKALGINDLVSFDFMDPPASEGLLRALEDLFALGALNSRGELTKTGRRMAELPLDPMLAKAIVASEKYGCSEEMITIASMLSAGNAVFYRPKDKALIADAARQRFFNAGGGGDHVALLNVYTEWEQSGHSAQWCVDHFVQSRTMRRARDVREQLVALLERVEIERRSSAGDLDAVRKAITAGFFRNAAQRRRDGAYRTVKSWRTVFVHPSSGMARVDPPPRWVLYHELVETTREYMRQVMELKPEWLLEIAPHYYKENNLDTPEPKKAKAHGQDAAAAIATEKPSLSLKDFFKA</sequence>
<evidence type="ECO:0000256" key="9">
    <source>
        <dbReference type="ARBA" id="ARBA00047984"/>
    </source>
</evidence>
<feature type="domain" description="Helicase ATP-binding" evidence="13">
    <location>
        <begin position="438"/>
        <end position="602"/>
    </location>
</feature>
<dbReference type="GO" id="GO:0006397">
    <property type="term" value="P:mRNA processing"/>
    <property type="evidence" value="ECO:0007669"/>
    <property type="project" value="UniProtKB-KW"/>
</dbReference>
<evidence type="ECO:0000256" key="4">
    <source>
        <dbReference type="ARBA" id="ARBA00022741"/>
    </source>
</evidence>
<dbReference type="OrthoDB" id="10253254at2759"/>
<dbReference type="EC" id="3.6.4.13" evidence="1"/>
<comment type="caution">
    <text evidence="15">The sequence shown here is derived from an EMBL/GenBank/DDBJ whole genome shotgun (WGS) entry which is preliminary data.</text>
</comment>
<evidence type="ECO:0000256" key="5">
    <source>
        <dbReference type="ARBA" id="ARBA00022801"/>
    </source>
</evidence>
<keyword evidence="4" id="KW-0547">Nucleotide-binding</keyword>
<dbReference type="Gene3D" id="3.40.50.300">
    <property type="entry name" value="P-loop containing nucleotide triphosphate hydrolases"/>
    <property type="match status" value="2"/>
</dbReference>
<keyword evidence="16" id="KW-1185">Reference proteome</keyword>
<dbReference type="PANTHER" id="PTHR18934">
    <property type="entry name" value="ATP-DEPENDENT RNA HELICASE"/>
    <property type="match status" value="1"/>
</dbReference>
<organism evidence="15 16">
    <name type="scientific">Digitaria exilis</name>
    <dbReference type="NCBI Taxonomy" id="1010633"/>
    <lineage>
        <taxon>Eukaryota</taxon>
        <taxon>Viridiplantae</taxon>
        <taxon>Streptophyta</taxon>
        <taxon>Embryophyta</taxon>
        <taxon>Tracheophyta</taxon>
        <taxon>Spermatophyta</taxon>
        <taxon>Magnoliopsida</taxon>
        <taxon>Liliopsida</taxon>
        <taxon>Poales</taxon>
        <taxon>Poaceae</taxon>
        <taxon>PACMAD clade</taxon>
        <taxon>Panicoideae</taxon>
        <taxon>Panicodae</taxon>
        <taxon>Paniceae</taxon>
        <taxon>Anthephorinae</taxon>
        <taxon>Digitaria</taxon>
    </lineage>
</organism>
<reference evidence="15" key="1">
    <citation type="submission" date="2020-07" db="EMBL/GenBank/DDBJ databases">
        <title>Genome sequence and genetic diversity analysis of an under-domesticated orphan crop, white fonio (Digitaria exilis).</title>
        <authorList>
            <person name="Bennetzen J.L."/>
            <person name="Chen S."/>
            <person name="Ma X."/>
            <person name="Wang X."/>
            <person name="Yssel A.E.J."/>
            <person name="Chaluvadi S.R."/>
            <person name="Johnson M."/>
            <person name="Gangashetty P."/>
            <person name="Hamidou F."/>
            <person name="Sanogo M.D."/>
            <person name="Zwaenepoel A."/>
            <person name="Wallace J."/>
            <person name="Van De Peer Y."/>
            <person name="Van Deynze A."/>
        </authorList>
    </citation>
    <scope>NUCLEOTIDE SEQUENCE</scope>
    <source>
        <tissue evidence="15">Leaves</tissue>
    </source>
</reference>
<dbReference type="InterPro" id="IPR011709">
    <property type="entry name" value="DEAD-box_helicase_OB_fold"/>
</dbReference>
<feature type="domain" description="Helicase C-terminal" evidence="14">
    <location>
        <begin position="627"/>
        <end position="801"/>
    </location>
</feature>
<feature type="compositionally biased region" description="Basic and acidic residues" evidence="12">
    <location>
        <begin position="185"/>
        <end position="238"/>
    </location>
</feature>
<dbReference type="InterPro" id="IPR048333">
    <property type="entry name" value="HA2_WH"/>
</dbReference>
<dbReference type="SMART" id="SM00490">
    <property type="entry name" value="HELICc"/>
    <property type="match status" value="1"/>
</dbReference>
<evidence type="ECO:0000256" key="12">
    <source>
        <dbReference type="SAM" id="MobiDB-lite"/>
    </source>
</evidence>
<dbReference type="InterPro" id="IPR007502">
    <property type="entry name" value="Helicase-assoc_dom"/>
</dbReference>
<evidence type="ECO:0000313" key="15">
    <source>
        <dbReference type="EMBL" id="KAF8719881.1"/>
    </source>
</evidence>
<dbReference type="InterPro" id="IPR027417">
    <property type="entry name" value="P-loop_NTPase"/>
</dbReference>
<protein>
    <recommendedName>
        <fullName evidence="1">RNA helicase</fullName>
        <ecNumber evidence="1">3.6.4.13</ecNumber>
    </recommendedName>
    <alternativeName>
        <fullName evidence="11">DEAH RNA helicase homolog PRP2</fullName>
    </alternativeName>
</protein>
<dbReference type="Pfam" id="PF21010">
    <property type="entry name" value="HA2_C"/>
    <property type="match status" value="1"/>
</dbReference>
<dbReference type="FunFam" id="3.40.50.300:FF:000007">
    <property type="entry name" value="Pre-mRNA-splicing factor ATP-dependent RNA helicase"/>
    <property type="match status" value="1"/>
</dbReference>
<dbReference type="Pfam" id="PF04408">
    <property type="entry name" value="WHD_HA2"/>
    <property type="match status" value="1"/>
</dbReference>
<dbReference type="Proteomes" id="UP000636709">
    <property type="component" value="Unassembled WGS sequence"/>
</dbReference>
<dbReference type="Pfam" id="PF00270">
    <property type="entry name" value="DEAD"/>
    <property type="match status" value="1"/>
</dbReference>
<dbReference type="FunFam" id="3.40.50.300:FF:000594">
    <property type="entry name" value="Pre-mRNA-splicing factor ATP-dependent RNA helicase"/>
    <property type="match status" value="1"/>
</dbReference>
<dbReference type="PROSITE" id="PS00690">
    <property type="entry name" value="DEAH_ATP_HELICASE"/>
    <property type="match status" value="1"/>
</dbReference>
<comment type="catalytic activity">
    <reaction evidence="9">
        <text>ATP + H2O = ADP + phosphate + H(+)</text>
        <dbReference type="Rhea" id="RHEA:13065"/>
        <dbReference type="ChEBI" id="CHEBI:15377"/>
        <dbReference type="ChEBI" id="CHEBI:15378"/>
        <dbReference type="ChEBI" id="CHEBI:30616"/>
        <dbReference type="ChEBI" id="CHEBI:43474"/>
        <dbReference type="ChEBI" id="CHEBI:456216"/>
        <dbReference type="EC" id="3.6.4.13"/>
    </reaction>
</comment>
<dbReference type="GO" id="GO:0003724">
    <property type="term" value="F:RNA helicase activity"/>
    <property type="evidence" value="ECO:0007669"/>
    <property type="project" value="UniProtKB-EC"/>
</dbReference>